<comment type="caution">
    <text evidence="1">The sequence shown here is derived from an EMBL/GenBank/DDBJ whole genome shotgun (WGS) entry which is preliminary data.</text>
</comment>
<organism evidence="1 2">
    <name type="scientific">candidate division MSBL1 archaeon SCGC-AAA259A05</name>
    <dbReference type="NCBI Taxonomy" id="1698259"/>
    <lineage>
        <taxon>Archaea</taxon>
        <taxon>Methanobacteriati</taxon>
        <taxon>Methanobacteriota</taxon>
        <taxon>candidate division MSBL1</taxon>
    </lineage>
</organism>
<reference evidence="1 2" key="1">
    <citation type="journal article" date="2016" name="Sci. Rep.">
        <title>Metabolic traits of an uncultured archaeal lineage -MSBL1- from brine pools of the Red Sea.</title>
        <authorList>
            <person name="Mwirichia R."/>
            <person name="Alam I."/>
            <person name="Rashid M."/>
            <person name="Vinu M."/>
            <person name="Ba-Alawi W."/>
            <person name="Anthony Kamau A."/>
            <person name="Kamanda Ngugi D."/>
            <person name="Goker M."/>
            <person name="Klenk H.P."/>
            <person name="Bajic V."/>
            <person name="Stingl U."/>
        </authorList>
    </citation>
    <scope>NUCLEOTIDE SEQUENCE [LARGE SCALE GENOMIC DNA]</scope>
    <source>
        <strain evidence="1">SCGC-AAA259A05</strain>
    </source>
</reference>
<gene>
    <name evidence="1" type="ORF">AKJ57_03515</name>
</gene>
<keyword evidence="2" id="KW-1185">Reference proteome</keyword>
<proteinExistence type="predicted"/>
<dbReference type="AlphaFoldDB" id="A0A133U9I1"/>
<name>A0A133U9I1_9EURY</name>
<protein>
    <submittedName>
        <fullName evidence="1">Uncharacterized protein</fullName>
    </submittedName>
</protein>
<dbReference type="Proteomes" id="UP000070163">
    <property type="component" value="Unassembled WGS sequence"/>
</dbReference>
<evidence type="ECO:0000313" key="2">
    <source>
        <dbReference type="Proteomes" id="UP000070163"/>
    </source>
</evidence>
<sequence length="69" mass="8482">MEKKLREFIKSDDFKEAREELFRKIKDENENQYESVVVESEEEIIEYSNKGYSCEKIDDGRWLMRREVN</sequence>
<accession>A0A133U9I1</accession>
<dbReference type="EMBL" id="LHXJ01000036">
    <property type="protein sequence ID" value="KXA90827.1"/>
    <property type="molecule type" value="Genomic_DNA"/>
</dbReference>
<evidence type="ECO:0000313" key="1">
    <source>
        <dbReference type="EMBL" id="KXA90827.1"/>
    </source>
</evidence>